<dbReference type="PROSITE" id="PS50088">
    <property type="entry name" value="ANK_REPEAT"/>
    <property type="match status" value="1"/>
</dbReference>
<comment type="caution">
    <text evidence="3">The sequence shown here is derived from an EMBL/GenBank/DDBJ whole genome shotgun (WGS) entry which is preliminary data.</text>
</comment>
<protein>
    <submittedName>
        <fullName evidence="3">Calmodulin-binding transcription activator 3</fullName>
    </submittedName>
</protein>
<organism evidence="3">
    <name type="scientific">Sesamum calycinum</name>
    <dbReference type="NCBI Taxonomy" id="2727403"/>
    <lineage>
        <taxon>Eukaryota</taxon>
        <taxon>Viridiplantae</taxon>
        <taxon>Streptophyta</taxon>
        <taxon>Embryophyta</taxon>
        <taxon>Tracheophyta</taxon>
        <taxon>Spermatophyta</taxon>
        <taxon>Magnoliopsida</taxon>
        <taxon>eudicotyledons</taxon>
        <taxon>Gunneridae</taxon>
        <taxon>Pentapetalae</taxon>
        <taxon>asterids</taxon>
        <taxon>lamiids</taxon>
        <taxon>Lamiales</taxon>
        <taxon>Pedaliaceae</taxon>
        <taxon>Sesamum</taxon>
    </lineage>
</organism>
<accession>A0AAW2R7D6</accession>
<dbReference type="InterPro" id="IPR036770">
    <property type="entry name" value="Ankyrin_rpt-contain_sf"/>
</dbReference>
<sequence length="482" mass="52997">MNPNMENVTAAIGNENYSFLLKKPLIGGLQTEESLKKVDSFSRWMAKELGEADGLDMQSSNGISWSIIGNEYDSNMSAQLQVDTHTLNPSISQDQLFSIIDFSPNWAYSNLDTKMVCYVWRSGGSSTGWPAVKYANLNIGLDLTKLLILLMRMEIAILMHLYQRFETILSLEPVGSPVSSAKNDLEKQSLVNKIISLMEEENNQESKLTPNNDTSHLKVIGELFLEKQLRQIFYSWLLHRVTEDGKGLTVIDEGGQSVLHLAAALGFNWAFQPIIVSGVSIDFRDVNGWTALHWAAFYGREDTVAALVSLGAAPGAVTDPSATHPRGKTPSHLASSRGHKGISGFLAETALTTHLSSLKVNDDCTKEVSGLNGILTVSERSAVPTTEEDVPDTLSLKDSLAAVCNATQAAARIHQIFRVQSFQRKQLIEQDSDELLTSDEHAISLLAAKASRSNQSDGVVNAAALHIQKKYRGWKKRKEFCC</sequence>
<dbReference type="InterPro" id="IPR002110">
    <property type="entry name" value="Ankyrin_rpt"/>
</dbReference>
<proteinExistence type="predicted"/>
<feature type="repeat" description="ANK" evidence="1">
    <location>
        <begin position="287"/>
        <end position="319"/>
    </location>
</feature>
<feature type="region of interest" description="Disordered" evidence="2">
    <location>
        <begin position="318"/>
        <end position="337"/>
    </location>
</feature>
<dbReference type="PROSITE" id="PS50096">
    <property type="entry name" value="IQ"/>
    <property type="match status" value="1"/>
</dbReference>
<dbReference type="GO" id="GO:0005634">
    <property type="term" value="C:nucleus"/>
    <property type="evidence" value="ECO:0007669"/>
    <property type="project" value="TreeGrafter"/>
</dbReference>
<keyword evidence="1" id="KW-0040">ANK repeat</keyword>
<reference evidence="3" key="2">
    <citation type="journal article" date="2024" name="Plant">
        <title>Genomic evolution and insights into agronomic trait innovations of Sesamum species.</title>
        <authorList>
            <person name="Miao H."/>
            <person name="Wang L."/>
            <person name="Qu L."/>
            <person name="Liu H."/>
            <person name="Sun Y."/>
            <person name="Le M."/>
            <person name="Wang Q."/>
            <person name="Wei S."/>
            <person name="Zheng Y."/>
            <person name="Lin W."/>
            <person name="Duan Y."/>
            <person name="Cao H."/>
            <person name="Xiong S."/>
            <person name="Wang X."/>
            <person name="Wei L."/>
            <person name="Li C."/>
            <person name="Ma Q."/>
            <person name="Ju M."/>
            <person name="Zhao R."/>
            <person name="Li G."/>
            <person name="Mu C."/>
            <person name="Tian Q."/>
            <person name="Mei H."/>
            <person name="Zhang T."/>
            <person name="Gao T."/>
            <person name="Zhang H."/>
        </authorList>
    </citation>
    <scope>NUCLEOTIDE SEQUENCE</scope>
    <source>
        <strain evidence="3">KEN8</strain>
    </source>
</reference>
<reference evidence="3" key="1">
    <citation type="submission" date="2020-06" db="EMBL/GenBank/DDBJ databases">
        <authorList>
            <person name="Li T."/>
            <person name="Hu X."/>
            <person name="Zhang T."/>
            <person name="Song X."/>
            <person name="Zhang H."/>
            <person name="Dai N."/>
            <person name="Sheng W."/>
            <person name="Hou X."/>
            <person name="Wei L."/>
        </authorList>
    </citation>
    <scope>NUCLEOTIDE SEQUENCE</scope>
    <source>
        <strain evidence="3">KEN8</strain>
        <tissue evidence="3">Leaf</tissue>
    </source>
</reference>
<dbReference type="GO" id="GO:0003712">
    <property type="term" value="F:transcription coregulator activity"/>
    <property type="evidence" value="ECO:0007669"/>
    <property type="project" value="TreeGrafter"/>
</dbReference>
<dbReference type="Pfam" id="PF12796">
    <property type="entry name" value="Ank_2"/>
    <property type="match status" value="1"/>
</dbReference>
<evidence type="ECO:0000256" key="2">
    <source>
        <dbReference type="SAM" id="MobiDB-lite"/>
    </source>
</evidence>
<dbReference type="AlphaFoldDB" id="A0AAW2R7D6"/>
<dbReference type="PANTHER" id="PTHR23335">
    <property type="entry name" value="CALMODULIN-BINDING TRANSCRIPTION ACTIVATOR CAMTA"/>
    <property type="match status" value="1"/>
</dbReference>
<dbReference type="SMART" id="SM00248">
    <property type="entry name" value="ANK"/>
    <property type="match status" value="3"/>
</dbReference>
<evidence type="ECO:0000256" key="1">
    <source>
        <dbReference type="PROSITE-ProRule" id="PRU00023"/>
    </source>
</evidence>
<dbReference type="GO" id="GO:0006357">
    <property type="term" value="P:regulation of transcription by RNA polymerase II"/>
    <property type="evidence" value="ECO:0007669"/>
    <property type="project" value="TreeGrafter"/>
</dbReference>
<dbReference type="PANTHER" id="PTHR23335:SF29">
    <property type="entry name" value="CALMODULIN-BINDING TRANSCRIPTION ACTIVATOR 1"/>
    <property type="match status" value="1"/>
</dbReference>
<dbReference type="PROSITE" id="PS50297">
    <property type="entry name" value="ANK_REP_REGION"/>
    <property type="match status" value="1"/>
</dbReference>
<gene>
    <name evidence="3" type="ORF">Scaly_0716100</name>
</gene>
<dbReference type="GO" id="GO:0003690">
    <property type="term" value="F:double-stranded DNA binding"/>
    <property type="evidence" value="ECO:0007669"/>
    <property type="project" value="TreeGrafter"/>
</dbReference>
<dbReference type="Gene3D" id="1.25.40.20">
    <property type="entry name" value="Ankyrin repeat-containing domain"/>
    <property type="match status" value="1"/>
</dbReference>
<evidence type="ECO:0000313" key="3">
    <source>
        <dbReference type="EMBL" id="KAL0375985.1"/>
    </source>
</evidence>
<dbReference type="SUPFAM" id="SSF48403">
    <property type="entry name" value="Ankyrin repeat"/>
    <property type="match status" value="1"/>
</dbReference>
<dbReference type="EMBL" id="JACGWM010000004">
    <property type="protein sequence ID" value="KAL0375985.1"/>
    <property type="molecule type" value="Genomic_DNA"/>
</dbReference>
<name>A0AAW2R7D6_9LAMI</name>